<dbReference type="AlphaFoldDB" id="Q0G2H3"/>
<reference evidence="1 2" key="1">
    <citation type="journal article" date="2010" name="J. Bacteriol.">
        <title>Genome sequence of Fulvimarina pelagi HTCC2506T, a Mn(II)-oxidizing alphaproteobacterium possessing an aerobic anoxygenic photosynthetic gene cluster and Xanthorhodopsin.</title>
        <authorList>
            <person name="Kang I."/>
            <person name="Oh H.M."/>
            <person name="Lim S.I."/>
            <person name="Ferriera S."/>
            <person name="Giovannoni S.J."/>
            <person name="Cho J.C."/>
        </authorList>
    </citation>
    <scope>NUCLEOTIDE SEQUENCE [LARGE SCALE GENOMIC DNA]</scope>
    <source>
        <strain evidence="1 2">HTCC2506</strain>
    </source>
</reference>
<name>Q0G2H3_9HYPH</name>
<protein>
    <submittedName>
        <fullName evidence="1">Uncharacterized protein</fullName>
    </submittedName>
</protein>
<evidence type="ECO:0000313" key="1">
    <source>
        <dbReference type="EMBL" id="EAU41225.1"/>
    </source>
</evidence>
<keyword evidence="2" id="KW-1185">Reference proteome</keyword>
<evidence type="ECO:0000313" key="2">
    <source>
        <dbReference type="Proteomes" id="UP000004310"/>
    </source>
</evidence>
<dbReference type="HOGENOM" id="CLU_2879346_0_0_5"/>
<gene>
    <name evidence="1" type="ORF">FP2506_00620</name>
</gene>
<comment type="caution">
    <text evidence="1">The sequence shown here is derived from an EMBL/GenBank/DDBJ whole genome shotgun (WGS) entry which is preliminary data.</text>
</comment>
<proteinExistence type="predicted"/>
<dbReference type="EMBL" id="AATP01000003">
    <property type="protein sequence ID" value="EAU41225.1"/>
    <property type="molecule type" value="Genomic_DNA"/>
</dbReference>
<dbReference type="Proteomes" id="UP000004310">
    <property type="component" value="Unassembled WGS sequence"/>
</dbReference>
<organism evidence="1 2">
    <name type="scientific">Fulvimarina pelagi HTCC2506</name>
    <dbReference type="NCBI Taxonomy" id="314231"/>
    <lineage>
        <taxon>Bacteria</taxon>
        <taxon>Pseudomonadati</taxon>
        <taxon>Pseudomonadota</taxon>
        <taxon>Alphaproteobacteria</taxon>
        <taxon>Hyphomicrobiales</taxon>
        <taxon>Aurantimonadaceae</taxon>
        <taxon>Fulvimarina</taxon>
    </lineage>
</organism>
<sequence>MGVEARAKDETFFLFARFGWVGEGGCHQGTSGRLADKLHEAAAQFLVGLEFAVESRRDRRRIL</sequence>
<accession>Q0G2H3</accession>